<evidence type="ECO:0000256" key="1">
    <source>
        <dbReference type="ARBA" id="ARBA00009254"/>
    </source>
</evidence>
<proteinExistence type="inferred from homology"/>
<evidence type="ECO:0000256" key="4">
    <source>
        <dbReference type="ARBA" id="ARBA00035204"/>
    </source>
</evidence>
<dbReference type="EMBL" id="KT007041">
    <property type="protein sequence ID" value="AKQ04492.1"/>
    <property type="molecule type" value="Genomic_DNA"/>
</dbReference>
<dbReference type="GO" id="GO:0005840">
    <property type="term" value="C:ribosome"/>
    <property type="evidence" value="ECO:0007669"/>
    <property type="project" value="UniProtKB-KW"/>
</dbReference>
<dbReference type="Pfam" id="PF00831">
    <property type="entry name" value="Ribosomal_L29"/>
    <property type="match status" value="1"/>
</dbReference>
<evidence type="ECO:0000256" key="3">
    <source>
        <dbReference type="ARBA" id="ARBA00023274"/>
    </source>
</evidence>
<evidence type="ECO:0000313" key="7">
    <source>
        <dbReference type="EMBL" id="AKQ04492.1"/>
    </source>
</evidence>
<reference evidence="7" key="1">
    <citation type="journal article" date="2015" name="ISME J.">
        <title>Aquifer environment selects for microbial species cohorts in sediment and groundwater.</title>
        <authorList>
            <person name="Hug L.A."/>
            <person name="Thomas B.C."/>
            <person name="Brown C.T."/>
            <person name="Frischkorn K.R."/>
            <person name="Williams K.H."/>
            <person name="Tringe S.G."/>
            <person name="Banfield J.F."/>
        </authorList>
    </citation>
    <scope>NUCLEOTIDE SEQUENCE</scope>
</reference>
<comment type="similarity">
    <text evidence="1">Belongs to the universal ribosomal protein uL29 family.</text>
</comment>
<name>A0A0H4TD91_9BACT</name>
<dbReference type="Gene3D" id="1.10.287.310">
    <property type="match status" value="1"/>
</dbReference>
<keyword evidence="3" id="KW-0687">Ribonucleoprotein</keyword>
<evidence type="ECO:0000256" key="2">
    <source>
        <dbReference type="ARBA" id="ARBA00022980"/>
    </source>
</evidence>
<feature type="coiled-coil region" evidence="6">
    <location>
        <begin position="8"/>
        <end position="35"/>
    </location>
</feature>
<accession>A0A0H4TD91</accession>
<dbReference type="InterPro" id="IPR036049">
    <property type="entry name" value="Ribosomal_uL29_sf"/>
</dbReference>
<dbReference type="AlphaFoldDB" id="A0A0H4TD91"/>
<organism evidence="7">
    <name type="scientific">uncultured Microgenomates bacterium Rifle_16ft_4_minimus_5815</name>
    <dbReference type="NCBI Taxonomy" id="1665120"/>
    <lineage>
        <taxon>Bacteria</taxon>
        <taxon>Candidatus Microgenomatota</taxon>
        <taxon>environmental samples</taxon>
    </lineage>
</organism>
<dbReference type="SUPFAM" id="SSF46561">
    <property type="entry name" value="Ribosomal protein L29 (L29p)"/>
    <property type="match status" value="1"/>
</dbReference>
<dbReference type="GO" id="GO:1990904">
    <property type="term" value="C:ribonucleoprotein complex"/>
    <property type="evidence" value="ECO:0007669"/>
    <property type="project" value="UniProtKB-KW"/>
</dbReference>
<keyword evidence="6" id="KW-0175">Coiled coil</keyword>
<protein>
    <recommendedName>
        <fullName evidence="4">Large ribosomal subunit protein uL29</fullName>
    </recommendedName>
    <alternativeName>
        <fullName evidence="5">50S ribosomal protein L29</fullName>
    </alternativeName>
</protein>
<keyword evidence="2" id="KW-0689">Ribosomal protein</keyword>
<evidence type="ECO:0000256" key="6">
    <source>
        <dbReference type="SAM" id="Coils"/>
    </source>
</evidence>
<dbReference type="GO" id="GO:0003735">
    <property type="term" value="F:structural constituent of ribosome"/>
    <property type="evidence" value="ECO:0007669"/>
    <property type="project" value="InterPro"/>
</dbReference>
<evidence type="ECO:0000256" key="5">
    <source>
        <dbReference type="ARBA" id="ARBA00035476"/>
    </source>
</evidence>
<dbReference type="GO" id="GO:0006412">
    <property type="term" value="P:translation"/>
    <property type="evidence" value="ECO:0007669"/>
    <property type="project" value="InterPro"/>
</dbReference>
<dbReference type="InterPro" id="IPR001854">
    <property type="entry name" value="Ribosomal_uL29"/>
</dbReference>
<sequence length="66" mass="7830">MAERKPQIKLSEMAVEELRSLAREMKNEIEKTRLGTAVKKTKNTRVFFNLRKKLARVLTEIKIKMR</sequence>